<dbReference type="Pfam" id="PF01865">
    <property type="entry name" value="PhoU_div"/>
    <property type="match status" value="1"/>
</dbReference>
<reference evidence="2 3" key="1">
    <citation type="submission" date="2016-10" db="EMBL/GenBank/DDBJ databases">
        <authorList>
            <person name="de Groot N.N."/>
        </authorList>
    </citation>
    <scope>NUCLEOTIDE SEQUENCE [LARGE SCALE GENOMIC DNA]</scope>
    <source>
        <strain evidence="2 3">DSM 44778</strain>
    </source>
</reference>
<dbReference type="PANTHER" id="PTHR37298:SF1">
    <property type="entry name" value="UPF0111 PROTEIN YKAA"/>
    <property type="match status" value="1"/>
</dbReference>
<dbReference type="InterPro" id="IPR018445">
    <property type="entry name" value="Put_Phosphate_transp_reg"/>
</dbReference>
<dbReference type="PANTHER" id="PTHR37298">
    <property type="entry name" value="UPF0111 PROTEIN YKAA"/>
    <property type="match status" value="1"/>
</dbReference>
<sequence length="207" mass="24191">MFFNRSKDRLFYQTLVDATSNILEAVQLFRENVETLEEKEKYADKIKELESKGDEYTHLIIRELNQTFVTPLDREDILELAMNLDDILDGIEACAARFVYLHVGHSTPYLVKFAEVLEKCATYIQEAFIALEKRDFAKIRKISIEINVLENEGDRLMREGIAEMLATQDLNVLEFIKMKEIYEKLERVTDTFEDLINVMEGVVMKYA</sequence>
<evidence type="ECO:0000313" key="2">
    <source>
        <dbReference type="EMBL" id="SFI95248.1"/>
    </source>
</evidence>
<dbReference type="EMBL" id="FORR01000003">
    <property type="protein sequence ID" value="SFI95248.1"/>
    <property type="molecule type" value="Genomic_DNA"/>
</dbReference>
<evidence type="ECO:0000256" key="1">
    <source>
        <dbReference type="ARBA" id="ARBA00008591"/>
    </source>
</evidence>
<protein>
    <recommendedName>
        <fullName evidence="4">TIGR00153 family protein</fullName>
    </recommendedName>
</protein>
<comment type="similarity">
    <text evidence="1">Belongs to the UPF0111 family.</text>
</comment>
<dbReference type="RefSeq" id="WP_093228340.1">
    <property type="nucleotide sequence ID" value="NZ_FORR01000003.1"/>
</dbReference>
<proteinExistence type="inferred from homology"/>
<dbReference type="Gene3D" id="1.20.58.220">
    <property type="entry name" value="Phosphate transport system protein phou homolog 2, domain 2"/>
    <property type="match status" value="1"/>
</dbReference>
<organism evidence="2 3">
    <name type="scientific">Thermoflavimicrobium dichotomicum</name>
    <dbReference type="NCBI Taxonomy" id="46223"/>
    <lineage>
        <taxon>Bacteria</taxon>
        <taxon>Bacillati</taxon>
        <taxon>Bacillota</taxon>
        <taxon>Bacilli</taxon>
        <taxon>Bacillales</taxon>
        <taxon>Thermoactinomycetaceae</taxon>
        <taxon>Thermoflavimicrobium</taxon>
    </lineage>
</organism>
<dbReference type="OrthoDB" id="9797568at2"/>
<dbReference type="InterPro" id="IPR038078">
    <property type="entry name" value="PhoU-like_sf"/>
</dbReference>
<evidence type="ECO:0000313" key="3">
    <source>
        <dbReference type="Proteomes" id="UP000199545"/>
    </source>
</evidence>
<dbReference type="AlphaFoldDB" id="A0A1I3ME51"/>
<evidence type="ECO:0008006" key="4">
    <source>
        <dbReference type="Google" id="ProtNLM"/>
    </source>
</evidence>
<keyword evidence="3" id="KW-1185">Reference proteome</keyword>
<dbReference type="InterPro" id="IPR052912">
    <property type="entry name" value="UPF0111_domain"/>
</dbReference>
<gene>
    <name evidence="2" type="ORF">SAMN05421852_10329</name>
</gene>
<name>A0A1I3ME51_9BACL</name>
<dbReference type="SUPFAM" id="SSF109755">
    <property type="entry name" value="PhoU-like"/>
    <property type="match status" value="1"/>
</dbReference>
<dbReference type="STRING" id="46223.SAMN05421852_10329"/>
<dbReference type="Proteomes" id="UP000199545">
    <property type="component" value="Unassembled WGS sequence"/>
</dbReference>
<accession>A0A1I3ME51</accession>